<dbReference type="InterPro" id="IPR036673">
    <property type="entry name" value="Cyanovirin-N_sf"/>
</dbReference>
<keyword evidence="2" id="KW-1185">Reference proteome</keyword>
<dbReference type="Proteomes" id="UP000184096">
    <property type="component" value="Chromosome I"/>
</dbReference>
<name>A0A1M7T6I3_9BRAD</name>
<evidence type="ECO:0000313" key="2">
    <source>
        <dbReference type="Proteomes" id="UP000184096"/>
    </source>
</evidence>
<proteinExistence type="predicted"/>
<sequence length="191" mass="20970">MPTLTRRRSDNPHQETWHVYYGNVQVGRIGKRAGVPVDVDQWQWRCGFYPGCEPREHRYGTAADFFTALREFEAAWREIAMQTILIFITASFVLLTPQATLAQQACKCNIAGKIVCYPATTCGSAGGICNGVWPFPAGNYAQSCRSCVDSCAQLTCVCKKTDGHEQVTGINILSCPSQRLSNINGNLACGP</sequence>
<reference evidence="2" key="1">
    <citation type="submission" date="2016-11" db="EMBL/GenBank/DDBJ databases">
        <authorList>
            <person name="Varghese N."/>
            <person name="Submissions S."/>
        </authorList>
    </citation>
    <scope>NUCLEOTIDE SEQUENCE [LARGE SCALE GENOMIC DNA]</scope>
    <source>
        <strain evidence="2">GAS401</strain>
    </source>
</reference>
<dbReference type="SUPFAM" id="SSF51322">
    <property type="entry name" value="Cyanovirin-N"/>
    <property type="match status" value="1"/>
</dbReference>
<dbReference type="AlphaFoldDB" id="A0A1M7T6I3"/>
<gene>
    <name evidence="1" type="ORF">SAMN05444170_0888</name>
</gene>
<dbReference type="Gene3D" id="2.30.60.10">
    <property type="entry name" value="Cyanovirin-N"/>
    <property type="match status" value="1"/>
</dbReference>
<dbReference type="EMBL" id="LT670849">
    <property type="protein sequence ID" value="SHN66262.1"/>
    <property type="molecule type" value="Genomic_DNA"/>
</dbReference>
<organism evidence="1 2">
    <name type="scientific">Bradyrhizobium erythrophlei</name>
    <dbReference type="NCBI Taxonomy" id="1437360"/>
    <lineage>
        <taxon>Bacteria</taxon>
        <taxon>Pseudomonadati</taxon>
        <taxon>Pseudomonadota</taxon>
        <taxon>Alphaproteobacteria</taxon>
        <taxon>Hyphomicrobiales</taxon>
        <taxon>Nitrobacteraceae</taxon>
        <taxon>Bradyrhizobium</taxon>
    </lineage>
</organism>
<accession>A0A1M7T6I3</accession>
<protein>
    <submittedName>
        <fullName evidence="1">Uncharacterized protein</fullName>
    </submittedName>
</protein>
<evidence type="ECO:0000313" key="1">
    <source>
        <dbReference type="EMBL" id="SHN66262.1"/>
    </source>
</evidence>